<evidence type="ECO:0000313" key="2">
    <source>
        <dbReference type="Proteomes" id="UP000652761"/>
    </source>
</evidence>
<dbReference type="OrthoDB" id="686144at2759"/>
<dbReference type="Pfam" id="PF14223">
    <property type="entry name" value="Retrotran_gag_2"/>
    <property type="match status" value="1"/>
</dbReference>
<protein>
    <submittedName>
        <fullName evidence="1">Uncharacterized protein</fullName>
    </submittedName>
</protein>
<organism evidence="1 2">
    <name type="scientific">Colocasia esculenta</name>
    <name type="common">Wild taro</name>
    <name type="synonym">Arum esculentum</name>
    <dbReference type="NCBI Taxonomy" id="4460"/>
    <lineage>
        <taxon>Eukaryota</taxon>
        <taxon>Viridiplantae</taxon>
        <taxon>Streptophyta</taxon>
        <taxon>Embryophyta</taxon>
        <taxon>Tracheophyta</taxon>
        <taxon>Spermatophyta</taxon>
        <taxon>Magnoliopsida</taxon>
        <taxon>Liliopsida</taxon>
        <taxon>Araceae</taxon>
        <taxon>Aroideae</taxon>
        <taxon>Colocasieae</taxon>
        <taxon>Colocasia</taxon>
    </lineage>
</organism>
<name>A0A843W7K0_COLES</name>
<reference evidence="1" key="1">
    <citation type="submission" date="2017-07" db="EMBL/GenBank/DDBJ databases">
        <title>Taro Niue Genome Assembly and Annotation.</title>
        <authorList>
            <person name="Atibalentja N."/>
            <person name="Keating K."/>
            <person name="Fields C.J."/>
        </authorList>
    </citation>
    <scope>NUCLEOTIDE SEQUENCE</scope>
    <source>
        <strain evidence="1">Niue_2</strain>
        <tissue evidence="1">Leaf</tissue>
    </source>
</reference>
<keyword evidence="2" id="KW-1185">Reference proteome</keyword>
<gene>
    <name evidence="1" type="ORF">Taro_034422</name>
</gene>
<dbReference type="Proteomes" id="UP000652761">
    <property type="component" value="Unassembled WGS sequence"/>
</dbReference>
<dbReference type="EMBL" id="NMUH01002715">
    <property type="protein sequence ID" value="MQM01661.1"/>
    <property type="molecule type" value="Genomic_DNA"/>
</dbReference>
<proteinExistence type="predicted"/>
<dbReference type="AlphaFoldDB" id="A0A843W7K0"/>
<sequence length="127" mass="14865">MITFNQTSIIIVPEPVEGVNEEAVSRYKKYKEDSTLAQCHILASMIPELQRQHEKMDAQSIMLHLCTLFEEQGHTQRYYILKSLFRVRMVEGTSVQNHVLKIIEWIEKFTTLGLVLEDDLTSYFNPF</sequence>
<evidence type="ECO:0000313" key="1">
    <source>
        <dbReference type="EMBL" id="MQM01661.1"/>
    </source>
</evidence>
<comment type="caution">
    <text evidence="1">The sequence shown here is derived from an EMBL/GenBank/DDBJ whole genome shotgun (WGS) entry which is preliminary data.</text>
</comment>
<accession>A0A843W7K0</accession>